<dbReference type="InParanoid" id="D7FRS5"/>
<evidence type="ECO:0000256" key="2">
    <source>
        <dbReference type="PROSITE-ProRule" id="PRU00607"/>
    </source>
</evidence>
<accession>D7FRS5</accession>
<feature type="active site" description="Nucleophile" evidence="1 2">
    <location>
        <position position="132"/>
    </location>
</feature>
<dbReference type="GO" id="GO:0005773">
    <property type="term" value="C:vacuole"/>
    <property type="evidence" value="ECO:0007669"/>
    <property type="project" value="TreeGrafter"/>
</dbReference>
<dbReference type="PANTHER" id="PTHR11315">
    <property type="entry name" value="PROTEASE FAMILY C26 GAMMA-GLUTAMYL HYDROLASE"/>
    <property type="match status" value="1"/>
</dbReference>
<dbReference type="EMBL" id="FN649730">
    <property type="protein sequence ID" value="CBJ30866.1"/>
    <property type="molecule type" value="Genomic_DNA"/>
</dbReference>
<evidence type="ECO:0000256" key="4">
    <source>
        <dbReference type="SAM" id="SignalP"/>
    </source>
</evidence>
<feature type="compositionally biased region" description="Basic residues" evidence="3">
    <location>
        <begin position="370"/>
        <end position="379"/>
    </location>
</feature>
<evidence type="ECO:0000259" key="5">
    <source>
        <dbReference type="Pfam" id="PF00117"/>
    </source>
</evidence>
<dbReference type="PROSITE" id="PS51273">
    <property type="entry name" value="GATASE_TYPE_1"/>
    <property type="match status" value="1"/>
</dbReference>
<proteinExistence type="predicted"/>
<keyword evidence="2" id="KW-0378">Hydrolase</keyword>
<dbReference type="EMBL" id="FN648397">
    <property type="protein sequence ID" value="CBJ30866.1"/>
    <property type="molecule type" value="Genomic_DNA"/>
</dbReference>
<keyword evidence="4" id="KW-0732">Signal</keyword>
<dbReference type="InterPro" id="IPR017926">
    <property type="entry name" value="GATASE"/>
</dbReference>
<dbReference type="OMA" id="KFQANDD"/>
<gene>
    <name evidence="6" type="ORF">Esi_0219_0001</name>
</gene>
<dbReference type="STRING" id="2880.D7FRS5"/>
<dbReference type="Gene3D" id="3.40.50.880">
    <property type="match status" value="1"/>
</dbReference>
<feature type="domain" description="Glutamine amidotransferase" evidence="5">
    <location>
        <begin position="59"/>
        <end position="250"/>
    </location>
</feature>
<keyword evidence="7" id="KW-1185">Reference proteome</keyword>
<reference evidence="6 7" key="1">
    <citation type="journal article" date="2010" name="Nature">
        <title>The Ectocarpus genome and the independent evolution of multicellularity in brown algae.</title>
        <authorList>
            <person name="Cock J.M."/>
            <person name="Sterck L."/>
            <person name="Rouze P."/>
            <person name="Scornet D."/>
            <person name="Allen A.E."/>
            <person name="Amoutzias G."/>
            <person name="Anthouard V."/>
            <person name="Artiguenave F."/>
            <person name="Aury J.M."/>
            <person name="Badger J.H."/>
            <person name="Beszteri B."/>
            <person name="Billiau K."/>
            <person name="Bonnet E."/>
            <person name="Bothwell J.H."/>
            <person name="Bowler C."/>
            <person name="Boyen C."/>
            <person name="Brownlee C."/>
            <person name="Carrano C.J."/>
            <person name="Charrier B."/>
            <person name="Cho G.Y."/>
            <person name="Coelho S.M."/>
            <person name="Collen J."/>
            <person name="Corre E."/>
            <person name="Da Silva C."/>
            <person name="Delage L."/>
            <person name="Delaroque N."/>
            <person name="Dittami S.M."/>
            <person name="Doulbeau S."/>
            <person name="Elias M."/>
            <person name="Farnham G."/>
            <person name="Gachon C.M."/>
            <person name="Gschloessl B."/>
            <person name="Heesch S."/>
            <person name="Jabbari K."/>
            <person name="Jubin C."/>
            <person name="Kawai H."/>
            <person name="Kimura K."/>
            <person name="Kloareg B."/>
            <person name="Kupper F.C."/>
            <person name="Lang D."/>
            <person name="Le Bail A."/>
            <person name="Leblanc C."/>
            <person name="Lerouge P."/>
            <person name="Lohr M."/>
            <person name="Lopez P.J."/>
            <person name="Martens C."/>
            <person name="Maumus F."/>
            <person name="Michel G."/>
            <person name="Miranda-Saavedra D."/>
            <person name="Morales J."/>
            <person name="Moreau H."/>
            <person name="Motomura T."/>
            <person name="Nagasato C."/>
            <person name="Napoli C.A."/>
            <person name="Nelson D.R."/>
            <person name="Nyvall-Collen P."/>
            <person name="Peters A.F."/>
            <person name="Pommier C."/>
            <person name="Potin P."/>
            <person name="Poulain J."/>
            <person name="Quesneville H."/>
            <person name="Read B."/>
            <person name="Rensing S.A."/>
            <person name="Ritter A."/>
            <person name="Rousvoal S."/>
            <person name="Samanta M."/>
            <person name="Samson G."/>
            <person name="Schroeder D.C."/>
            <person name="Segurens B."/>
            <person name="Strittmatter M."/>
            <person name="Tonon T."/>
            <person name="Tregear J.W."/>
            <person name="Valentin K."/>
            <person name="von Dassow P."/>
            <person name="Yamagishi T."/>
            <person name="Van de Peer Y."/>
            <person name="Wincker P."/>
        </authorList>
    </citation>
    <scope>NUCLEOTIDE SEQUENCE [LARGE SCALE GENOMIC DNA]</scope>
    <source>
        <strain evidence="7">Ec32 / CCAP1310/4</strain>
    </source>
</reference>
<name>D7FRS5_ECTSI</name>
<evidence type="ECO:0000313" key="7">
    <source>
        <dbReference type="Proteomes" id="UP000002630"/>
    </source>
</evidence>
<dbReference type="PANTHER" id="PTHR11315:SF0">
    <property type="entry name" value="FOLATE GAMMA-GLUTAMYL HYDROLASE"/>
    <property type="match status" value="1"/>
</dbReference>
<dbReference type="GO" id="GO:0005576">
    <property type="term" value="C:extracellular region"/>
    <property type="evidence" value="ECO:0007669"/>
    <property type="project" value="UniProtKB-SubCell"/>
</dbReference>
<dbReference type="InterPro" id="IPR015527">
    <property type="entry name" value="Pept_C26_g-glut_hydrolase"/>
</dbReference>
<dbReference type="Proteomes" id="UP000002630">
    <property type="component" value="Linkage Group LG05"/>
</dbReference>
<feature type="region of interest" description="Disordered" evidence="3">
    <location>
        <begin position="331"/>
        <end position="379"/>
    </location>
</feature>
<dbReference type="Pfam" id="PF00117">
    <property type="entry name" value="GATase"/>
    <property type="match status" value="1"/>
</dbReference>
<organism evidence="6 7">
    <name type="scientific">Ectocarpus siliculosus</name>
    <name type="common">Brown alga</name>
    <name type="synonym">Conferva siliculosa</name>
    <dbReference type="NCBI Taxonomy" id="2880"/>
    <lineage>
        <taxon>Eukaryota</taxon>
        <taxon>Sar</taxon>
        <taxon>Stramenopiles</taxon>
        <taxon>Ochrophyta</taxon>
        <taxon>PX clade</taxon>
        <taxon>Phaeophyceae</taxon>
        <taxon>Ectocarpales</taxon>
        <taxon>Ectocarpaceae</taxon>
        <taxon>Ectocarpus</taxon>
    </lineage>
</organism>
<protein>
    <recommendedName>
        <fullName evidence="2">folate gamma-glutamyl hydrolase</fullName>
        <ecNumber evidence="2">3.4.19.9</ecNumber>
    </recommendedName>
</protein>
<evidence type="ECO:0000256" key="3">
    <source>
        <dbReference type="SAM" id="MobiDB-lite"/>
    </source>
</evidence>
<dbReference type="eggNOG" id="KOG1559">
    <property type="taxonomic scope" value="Eukaryota"/>
</dbReference>
<dbReference type="GO" id="GO:0034722">
    <property type="term" value="F:gamma-glutamyl-peptidase activity"/>
    <property type="evidence" value="ECO:0007669"/>
    <property type="project" value="UniProtKB-UniRule"/>
</dbReference>
<feature type="active site" description="Proton donor" evidence="1">
    <location>
        <position position="245"/>
    </location>
</feature>
<dbReference type="InterPro" id="IPR029062">
    <property type="entry name" value="Class_I_gatase-like"/>
</dbReference>
<dbReference type="OrthoDB" id="64220at2759"/>
<dbReference type="GO" id="GO:0046900">
    <property type="term" value="P:tetrahydrofolylpolyglutamate metabolic process"/>
    <property type="evidence" value="ECO:0007669"/>
    <property type="project" value="TreeGrafter"/>
</dbReference>
<feature type="chain" id="PRO_5003095806" description="folate gamma-glutamyl hydrolase" evidence="4">
    <location>
        <begin position="17"/>
        <end position="379"/>
    </location>
</feature>
<dbReference type="EC" id="3.4.19.9" evidence="2"/>
<feature type="active site" evidence="2">
    <location>
        <position position="245"/>
    </location>
</feature>
<dbReference type="PROSITE" id="PS51275">
    <property type="entry name" value="PEPTIDASE_C26_GGH"/>
    <property type="match status" value="1"/>
</dbReference>
<evidence type="ECO:0000256" key="1">
    <source>
        <dbReference type="PIRSR" id="PIRSR615527-1"/>
    </source>
</evidence>
<comment type="catalytic activity">
    <reaction evidence="2">
        <text>(6S)-5,6,7,8-tetrahydrofolyl-(gamma-L-Glu)(n) + (n-1) H2O = (6S)-5,6,7,8-tetrahydrofolate + (n-1) L-glutamate</text>
        <dbReference type="Rhea" id="RHEA:56784"/>
        <dbReference type="Rhea" id="RHEA-COMP:14738"/>
        <dbReference type="ChEBI" id="CHEBI:15377"/>
        <dbReference type="ChEBI" id="CHEBI:29985"/>
        <dbReference type="ChEBI" id="CHEBI:57453"/>
        <dbReference type="ChEBI" id="CHEBI:141005"/>
        <dbReference type="EC" id="3.4.19.9"/>
    </reaction>
</comment>
<dbReference type="AlphaFoldDB" id="D7FRS5"/>
<feature type="signal peptide" evidence="4">
    <location>
        <begin position="1"/>
        <end position="16"/>
    </location>
</feature>
<dbReference type="SUPFAM" id="SSF52317">
    <property type="entry name" value="Class I glutamine amidotransferase-like"/>
    <property type="match status" value="1"/>
</dbReference>
<evidence type="ECO:0000313" key="6">
    <source>
        <dbReference type="EMBL" id="CBJ30866.1"/>
    </source>
</evidence>
<sequence length="379" mass="41626">MKYAWLALCLVCGCWAAQGSRGKGAAGTELIITEQPVVAIWAHPSNSSLPDCGGDCDFVKAAYVNWLANAGARSLPIRYDATPEELRPILDQVNGLLLPGGHPLLPEGVRWALKYAKELNDDGDFFPVWGTCLGWEWMAQTFAGDYPVVTDDFDAENFTQPLGLLADAGESRMLSGVPTSLLEKAKVKPLATNAHHKGVSPGDLVESGLDTMFRVMAINADRQGVRTYVSVAEAIDYPMYGLQWHPEKSQFDWGLDPDGTPHYVINHSKDAVELSQVLATFFASETRRNGHSFTSISDWEPGMFHNRDVTASGPINGQMYGFHLSESGRTKSALAPTKDLRRQRHSQQFGRGVSMEGGRAQPPLQQSSSNRHRPLLRET</sequence>